<evidence type="ECO:0000256" key="13">
    <source>
        <dbReference type="SAM" id="Phobius"/>
    </source>
</evidence>
<accession>A0ABN9M5A3</accession>
<keyword evidence="3 12" id="KW-0919">Taste</keyword>
<proteinExistence type="inferred from homology"/>
<keyword evidence="15" id="KW-1185">Reference proteome</keyword>
<evidence type="ECO:0000256" key="7">
    <source>
        <dbReference type="ARBA" id="ARBA00023040"/>
    </source>
</evidence>
<evidence type="ECO:0000313" key="14">
    <source>
        <dbReference type="EMBL" id="CAJ0959161.1"/>
    </source>
</evidence>
<feature type="transmembrane region" description="Helical" evidence="13">
    <location>
        <begin position="20"/>
        <end position="44"/>
    </location>
</feature>
<dbReference type="EMBL" id="CAUEEQ010047204">
    <property type="protein sequence ID" value="CAJ0959161.1"/>
    <property type="molecule type" value="Genomic_DNA"/>
</dbReference>
<name>A0ABN9M5A3_9NEOB</name>
<comment type="similarity">
    <text evidence="2 11">Belongs to the G-protein coupled receptor T2R family.</text>
</comment>
<keyword evidence="6 13" id="KW-1133">Transmembrane helix</keyword>
<keyword evidence="8 12" id="KW-0472">Membrane</keyword>
<evidence type="ECO:0000313" key="15">
    <source>
        <dbReference type="Proteomes" id="UP001176940"/>
    </source>
</evidence>
<evidence type="ECO:0000256" key="9">
    <source>
        <dbReference type="ARBA" id="ARBA00023170"/>
    </source>
</evidence>
<protein>
    <recommendedName>
        <fullName evidence="12">Taste receptor type 2</fullName>
    </recommendedName>
</protein>
<keyword evidence="7 12" id="KW-0297">G-protein coupled receptor</keyword>
<keyword evidence="9 12" id="KW-0675">Receptor</keyword>
<feature type="transmembrane region" description="Helical" evidence="13">
    <location>
        <begin position="211"/>
        <end position="232"/>
    </location>
</feature>
<reference evidence="14" key="1">
    <citation type="submission" date="2023-07" db="EMBL/GenBank/DDBJ databases">
        <authorList>
            <person name="Stuckert A."/>
        </authorList>
    </citation>
    <scope>NUCLEOTIDE SEQUENCE</scope>
</reference>
<keyword evidence="10 12" id="KW-0807">Transducer</keyword>
<evidence type="ECO:0000256" key="1">
    <source>
        <dbReference type="ARBA" id="ARBA00004141"/>
    </source>
</evidence>
<evidence type="ECO:0000256" key="12">
    <source>
        <dbReference type="RuleBase" id="RU004424"/>
    </source>
</evidence>
<feature type="transmembrane region" description="Helical" evidence="13">
    <location>
        <begin position="95"/>
        <end position="119"/>
    </location>
</feature>
<keyword evidence="4 12" id="KW-0716">Sensory transduction</keyword>
<dbReference type="PANTHER" id="PTHR11394">
    <property type="entry name" value="TASTE RECEPTOR TYPE 2"/>
    <property type="match status" value="1"/>
</dbReference>
<evidence type="ECO:0000256" key="11">
    <source>
        <dbReference type="RuleBase" id="RU004423"/>
    </source>
</evidence>
<dbReference type="SUPFAM" id="SSF81321">
    <property type="entry name" value="Family A G protein-coupled receptor-like"/>
    <property type="match status" value="1"/>
</dbReference>
<keyword evidence="5 12" id="KW-0812">Transmembrane</keyword>
<feature type="transmembrane region" description="Helical" evidence="13">
    <location>
        <begin position="179"/>
        <end position="204"/>
    </location>
</feature>
<comment type="caution">
    <text evidence="14">The sequence shown here is derived from an EMBL/GenBank/DDBJ whole genome shotgun (WGS) entry which is preliminary data.</text>
</comment>
<evidence type="ECO:0000256" key="3">
    <source>
        <dbReference type="ARBA" id="ARBA00022480"/>
    </source>
</evidence>
<gene>
    <name evidence="14" type="ORF">RIMI_LOCUS16716132</name>
</gene>
<dbReference type="Proteomes" id="UP001176940">
    <property type="component" value="Unassembled WGS sequence"/>
</dbReference>
<evidence type="ECO:0000256" key="10">
    <source>
        <dbReference type="ARBA" id="ARBA00023224"/>
    </source>
</evidence>
<feature type="transmembrane region" description="Helical" evidence="13">
    <location>
        <begin position="56"/>
        <end position="75"/>
    </location>
</feature>
<dbReference type="InterPro" id="IPR007960">
    <property type="entry name" value="TAS2R"/>
</dbReference>
<evidence type="ECO:0000256" key="6">
    <source>
        <dbReference type="ARBA" id="ARBA00022989"/>
    </source>
</evidence>
<evidence type="ECO:0000256" key="8">
    <source>
        <dbReference type="ARBA" id="ARBA00023136"/>
    </source>
</evidence>
<dbReference type="PANTHER" id="PTHR11394:SF47">
    <property type="entry name" value="TASTE RECEPTOR TYPE 2 MEMBER 40"/>
    <property type="match status" value="1"/>
</dbReference>
<evidence type="ECO:0000256" key="5">
    <source>
        <dbReference type="ARBA" id="ARBA00022692"/>
    </source>
</evidence>
<evidence type="ECO:0000256" key="4">
    <source>
        <dbReference type="ARBA" id="ARBA00022606"/>
    </source>
</evidence>
<organism evidence="14 15">
    <name type="scientific">Ranitomeya imitator</name>
    <name type="common">mimic poison frog</name>
    <dbReference type="NCBI Taxonomy" id="111125"/>
    <lineage>
        <taxon>Eukaryota</taxon>
        <taxon>Metazoa</taxon>
        <taxon>Chordata</taxon>
        <taxon>Craniata</taxon>
        <taxon>Vertebrata</taxon>
        <taxon>Euteleostomi</taxon>
        <taxon>Amphibia</taxon>
        <taxon>Batrachia</taxon>
        <taxon>Anura</taxon>
        <taxon>Neobatrachia</taxon>
        <taxon>Hyloidea</taxon>
        <taxon>Dendrobatidae</taxon>
        <taxon>Dendrobatinae</taxon>
        <taxon>Ranitomeya</taxon>
    </lineage>
</organism>
<feature type="transmembrane region" description="Helical" evidence="13">
    <location>
        <begin position="140"/>
        <end position="159"/>
    </location>
</feature>
<evidence type="ECO:0000256" key="2">
    <source>
        <dbReference type="ARBA" id="ARBA00007376"/>
    </source>
</evidence>
<sequence>MFELNPDTEEETMTLSTFLLILNCFLIFLGLILNLFIVMMNIIWWLKGKILQPVDIIMTSLGSARIILLFIYLFLASVIEMLTDLVGHSKNISSIITAILFVAFCSLWWGTILGAFYCVKITTYRNQLFMKLKMNISNMVPWMLIGSMIISSFSIVKHTKNMKDSSGSSKPQLEAHKNAIINMASFLFLYLIFFVSSHLMFLGFYIKDQIFIFLCCIGLSSYPSLHSILLIVSNAKLKRSVLSASHAIQSNMFSIWISMKASVCVNKLH</sequence>
<dbReference type="Pfam" id="PF05296">
    <property type="entry name" value="TAS2R"/>
    <property type="match status" value="1"/>
</dbReference>
<comment type="subcellular location">
    <subcellularLocation>
        <location evidence="1 12">Membrane</location>
        <topology evidence="1 12">Multi-pass membrane protein</topology>
    </subcellularLocation>
</comment>